<evidence type="ECO:0000313" key="9">
    <source>
        <dbReference type="EMBL" id="TQV67195.1"/>
    </source>
</evidence>
<evidence type="ECO:0000256" key="7">
    <source>
        <dbReference type="ARBA" id="ARBA00023136"/>
    </source>
</evidence>
<organism evidence="9 10">
    <name type="scientific">Aliiroseovarius halocynthiae</name>
    <dbReference type="NCBI Taxonomy" id="985055"/>
    <lineage>
        <taxon>Bacteria</taxon>
        <taxon>Pseudomonadati</taxon>
        <taxon>Pseudomonadota</taxon>
        <taxon>Alphaproteobacteria</taxon>
        <taxon>Rhodobacterales</taxon>
        <taxon>Paracoccaceae</taxon>
        <taxon>Aliiroseovarius</taxon>
    </lineage>
</organism>
<comment type="subcellular location">
    <subcellularLocation>
        <location evidence="1">Cell membrane</location>
        <topology evidence="1">Multi-pass membrane protein</topology>
    </subcellularLocation>
</comment>
<name>A0A545SQD5_9RHOB</name>
<dbReference type="InterPro" id="IPR037294">
    <property type="entry name" value="ABC_BtuC-like"/>
</dbReference>
<feature type="transmembrane region" description="Helical" evidence="8">
    <location>
        <begin position="233"/>
        <end position="260"/>
    </location>
</feature>
<gene>
    <name evidence="9" type="ORF">FIL88_11485</name>
</gene>
<dbReference type="EMBL" id="VICH01000007">
    <property type="protein sequence ID" value="TQV67195.1"/>
    <property type="molecule type" value="Genomic_DNA"/>
</dbReference>
<comment type="similarity">
    <text evidence="2">Belongs to the binding-protein-dependent transport system permease family. FecCD subfamily.</text>
</comment>
<keyword evidence="6 8" id="KW-1133">Transmembrane helix</keyword>
<feature type="transmembrane region" description="Helical" evidence="8">
    <location>
        <begin position="146"/>
        <end position="166"/>
    </location>
</feature>
<keyword evidence="7 8" id="KW-0472">Membrane</keyword>
<dbReference type="PANTHER" id="PTHR30472">
    <property type="entry name" value="FERRIC ENTEROBACTIN TRANSPORT SYSTEM PERMEASE PROTEIN"/>
    <property type="match status" value="1"/>
</dbReference>
<keyword evidence="3" id="KW-0813">Transport</keyword>
<dbReference type="CDD" id="cd06550">
    <property type="entry name" value="TM_ABC_iron-siderophores_like"/>
    <property type="match status" value="1"/>
</dbReference>
<feature type="transmembrane region" description="Helical" evidence="8">
    <location>
        <begin position="303"/>
        <end position="322"/>
    </location>
</feature>
<evidence type="ECO:0000256" key="5">
    <source>
        <dbReference type="ARBA" id="ARBA00022692"/>
    </source>
</evidence>
<protein>
    <submittedName>
        <fullName evidence="9">Iron ABC transporter permease</fullName>
    </submittedName>
</protein>
<evidence type="ECO:0000256" key="6">
    <source>
        <dbReference type="ARBA" id="ARBA00022989"/>
    </source>
</evidence>
<evidence type="ECO:0000256" key="2">
    <source>
        <dbReference type="ARBA" id="ARBA00007935"/>
    </source>
</evidence>
<dbReference type="FunFam" id="1.10.3470.10:FF:000001">
    <property type="entry name" value="Vitamin B12 ABC transporter permease BtuC"/>
    <property type="match status" value="1"/>
</dbReference>
<evidence type="ECO:0000313" key="10">
    <source>
        <dbReference type="Proteomes" id="UP000315816"/>
    </source>
</evidence>
<sequence length="330" mass="34431">MTRTLVSLFGLSLAISITLYWSLTAGAVDIPLQTVLNTLFDLDGEQQQFIVNRSRLPRSLIAIVTGGALALSGVIIQALLRNPLASPKIVGINSGAALAVLLATLLLPSLPPVWLPLIAGVGGVIAAGIVYLLAELRSVSAARLALVGIAVGMTADAGVDFLLVTADSYAVSAPLVWLTGSLWGRGWSHLATVWPQLVVLMLACLAMAHRLDLIRLGDTQAMGLGMNIRVERFALLGLATFLASISVSAVGVLGFVGLMAPHIARKLVGGRHVVVLPVAMLTGALLVLLADAAGRSLMPPIEVSAGILSAMFGAPFFIFLLLTTRAERTQ</sequence>
<dbReference type="RefSeq" id="WP_142854007.1">
    <property type="nucleotide sequence ID" value="NZ_FXWW01000003.1"/>
</dbReference>
<feature type="transmembrane region" description="Helical" evidence="8">
    <location>
        <begin position="272"/>
        <end position="291"/>
    </location>
</feature>
<feature type="transmembrane region" description="Helical" evidence="8">
    <location>
        <begin position="89"/>
        <end position="107"/>
    </location>
</feature>
<dbReference type="Proteomes" id="UP000315816">
    <property type="component" value="Unassembled WGS sequence"/>
</dbReference>
<keyword evidence="10" id="KW-1185">Reference proteome</keyword>
<dbReference type="OrthoDB" id="9811975at2"/>
<dbReference type="GO" id="GO:0033214">
    <property type="term" value="P:siderophore-iron import into cell"/>
    <property type="evidence" value="ECO:0007669"/>
    <property type="project" value="TreeGrafter"/>
</dbReference>
<feature type="transmembrane region" description="Helical" evidence="8">
    <location>
        <begin position="60"/>
        <end position="80"/>
    </location>
</feature>
<dbReference type="InterPro" id="IPR000522">
    <property type="entry name" value="ABC_transptr_permease_BtuC"/>
</dbReference>
<dbReference type="PANTHER" id="PTHR30472:SF24">
    <property type="entry name" value="FERRIC ENTEROBACTIN TRANSPORT SYSTEM PERMEASE PROTEIN FEPG"/>
    <property type="match status" value="1"/>
</dbReference>
<dbReference type="Gene3D" id="1.10.3470.10">
    <property type="entry name" value="ABC transporter involved in vitamin B12 uptake, BtuC"/>
    <property type="match status" value="1"/>
</dbReference>
<feature type="transmembrane region" description="Helical" evidence="8">
    <location>
        <begin position="113"/>
        <end position="134"/>
    </location>
</feature>
<proteinExistence type="inferred from homology"/>
<comment type="caution">
    <text evidence="9">The sequence shown here is derived from an EMBL/GenBank/DDBJ whole genome shotgun (WGS) entry which is preliminary data.</text>
</comment>
<evidence type="ECO:0000256" key="8">
    <source>
        <dbReference type="SAM" id="Phobius"/>
    </source>
</evidence>
<dbReference type="AlphaFoldDB" id="A0A545SQD5"/>
<evidence type="ECO:0000256" key="1">
    <source>
        <dbReference type="ARBA" id="ARBA00004651"/>
    </source>
</evidence>
<accession>A0A545SQD5</accession>
<dbReference type="SUPFAM" id="SSF81345">
    <property type="entry name" value="ABC transporter involved in vitamin B12 uptake, BtuC"/>
    <property type="match status" value="1"/>
</dbReference>
<dbReference type="Pfam" id="PF01032">
    <property type="entry name" value="FecCD"/>
    <property type="match status" value="1"/>
</dbReference>
<keyword evidence="5 8" id="KW-0812">Transmembrane</keyword>
<feature type="transmembrane region" description="Helical" evidence="8">
    <location>
        <begin position="186"/>
        <end position="208"/>
    </location>
</feature>
<dbReference type="GO" id="GO:0005886">
    <property type="term" value="C:plasma membrane"/>
    <property type="evidence" value="ECO:0007669"/>
    <property type="project" value="UniProtKB-SubCell"/>
</dbReference>
<dbReference type="GO" id="GO:0022857">
    <property type="term" value="F:transmembrane transporter activity"/>
    <property type="evidence" value="ECO:0007669"/>
    <property type="project" value="InterPro"/>
</dbReference>
<keyword evidence="4" id="KW-1003">Cell membrane</keyword>
<reference evidence="9 10" key="1">
    <citation type="submission" date="2019-06" db="EMBL/GenBank/DDBJ databases">
        <title>A novel species of marine bacteria.</title>
        <authorList>
            <person name="Wang Y."/>
        </authorList>
    </citation>
    <scope>NUCLEOTIDE SEQUENCE [LARGE SCALE GENOMIC DNA]</scope>
    <source>
        <strain evidence="9 10">MA1-10</strain>
    </source>
</reference>
<evidence type="ECO:0000256" key="4">
    <source>
        <dbReference type="ARBA" id="ARBA00022475"/>
    </source>
</evidence>
<evidence type="ECO:0000256" key="3">
    <source>
        <dbReference type="ARBA" id="ARBA00022448"/>
    </source>
</evidence>